<comment type="caution">
    <text evidence="2">The sequence shown here is derived from an EMBL/GenBank/DDBJ whole genome shotgun (WGS) entry which is preliminary data.</text>
</comment>
<reference evidence="2 3" key="1">
    <citation type="submission" date="2021-08" db="EMBL/GenBank/DDBJ databases">
        <title>WGS of actinomycetes from Thailand.</title>
        <authorList>
            <person name="Thawai C."/>
        </authorList>
    </citation>
    <scope>NUCLEOTIDE SEQUENCE [LARGE SCALE GENOMIC DNA]</scope>
    <source>
        <strain evidence="2 3">PLK6-54</strain>
    </source>
</reference>
<evidence type="ECO:0000313" key="3">
    <source>
        <dbReference type="Proteomes" id="UP000778578"/>
    </source>
</evidence>
<organism evidence="2 3">
    <name type="scientific">Actinacidiphila acidipaludis</name>
    <dbReference type="NCBI Taxonomy" id="2873382"/>
    <lineage>
        <taxon>Bacteria</taxon>
        <taxon>Bacillati</taxon>
        <taxon>Actinomycetota</taxon>
        <taxon>Actinomycetes</taxon>
        <taxon>Kitasatosporales</taxon>
        <taxon>Streptomycetaceae</taxon>
        <taxon>Actinacidiphila</taxon>
    </lineage>
</organism>
<keyword evidence="1" id="KW-0812">Transmembrane</keyword>
<dbReference type="RefSeq" id="WP_222968963.1">
    <property type="nucleotide sequence ID" value="NZ_JAINZZ010000077.1"/>
</dbReference>
<dbReference type="EMBL" id="JAINZZ010000077">
    <property type="protein sequence ID" value="MBY8882556.1"/>
    <property type="molecule type" value="Genomic_DNA"/>
</dbReference>
<dbReference type="Proteomes" id="UP000778578">
    <property type="component" value="Unassembled WGS sequence"/>
</dbReference>
<proteinExistence type="predicted"/>
<name>A0ABS7QID3_9ACTN</name>
<feature type="transmembrane region" description="Helical" evidence="1">
    <location>
        <begin position="43"/>
        <end position="64"/>
    </location>
</feature>
<gene>
    <name evidence="2" type="ORF">K7862_33685</name>
</gene>
<accession>A0ABS7QID3</accession>
<feature type="transmembrane region" description="Helical" evidence="1">
    <location>
        <begin position="12"/>
        <end position="31"/>
    </location>
</feature>
<keyword evidence="3" id="KW-1185">Reference proteome</keyword>
<evidence type="ECO:0000256" key="1">
    <source>
        <dbReference type="SAM" id="Phobius"/>
    </source>
</evidence>
<protein>
    <submittedName>
        <fullName evidence="2">Uncharacterized protein</fullName>
    </submittedName>
</protein>
<keyword evidence="1" id="KW-1133">Transmembrane helix</keyword>
<sequence>MNEWLRARNGLTRLLVFWAITFTGGLLGEVADRLFWSRNSESVTANLPVLTGGSLFMAGCAVVARRHRRRRRG</sequence>
<keyword evidence="1" id="KW-0472">Membrane</keyword>
<evidence type="ECO:0000313" key="2">
    <source>
        <dbReference type="EMBL" id="MBY8882556.1"/>
    </source>
</evidence>